<dbReference type="AlphaFoldDB" id="A0A1M5DUL7"/>
<evidence type="ECO:0000259" key="1">
    <source>
        <dbReference type="Pfam" id="PF12728"/>
    </source>
</evidence>
<dbReference type="NCBIfam" id="TIGR01764">
    <property type="entry name" value="excise"/>
    <property type="match status" value="1"/>
</dbReference>
<evidence type="ECO:0000313" key="3">
    <source>
        <dbReference type="Proteomes" id="UP000184196"/>
    </source>
</evidence>
<dbReference type="Proteomes" id="UP000184196">
    <property type="component" value="Unassembled WGS sequence"/>
</dbReference>
<gene>
    <name evidence="2" type="ORF">SAMN02745218_02919</name>
</gene>
<feature type="domain" description="Helix-turn-helix" evidence="1">
    <location>
        <begin position="12"/>
        <end position="59"/>
    </location>
</feature>
<dbReference type="EMBL" id="FQUW01000056">
    <property type="protein sequence ID" value="SHF70541.1"/>
    <property type="molecule type" value="Genomic_DNA"/>
</dbReference>
<name>A0A1M5DUL7_9FIRM</name>
<organism evidence="2 3">
    <name type="scientific">Desulfofundulus australicus DSM 11792</name>
    <dbReference type="NCBI Taxonomy" id="1121425"/>
    <lineage>
        <taxon>Bacteria</taxon>
        <taxon>Bacillati</taxon>
        <taxon>Bacillota</taxon>
        <taxon>Clostridia</taxon>
        <taxon>Eubacteriales</taxon>
        <taxon>Peptococcaceae</taxon>
        <taxon>Desulfofundulus</taxon>
    </lineage>
</organism>
<dbReference type="RefSeq" id="WP_073167585.1">
    <property type="nucleotide sequence ID" value="NZ_FQUW01000056.1"/>
</dbReference>
<sequence length="67" mass="7887">MFTNWDELPLTLGVKEVAEITGYGQARIRELCRAKRIPNVRLGRAFRIPRDSFRRWLEAEAERAVEK</sequence>
<proteinExistence type="predicted"/>
<dbReference type="OrthoDB" id="9800833at2"/>
<dbReference type="InterPro" id="IPR041657">
    <property type="entry name" value="HTH_17"/>
</dbReference>
<dbReference type="Pfam" id="PF12728">
    <property type="entry name" value="HTH_17"/>
    <property type="match status" value="1"/>
</dbReference>
<protein>
    <submittedName>
        <fullName evidence="2">Transcriptional regulator, AlpA family</fullName>
    </submittedName>
</protein>
<accession>A0A1M5DUL7</accession>
<reference evidence="3" key="1">
    <citation type="submission" date="2016-11" db="EMBL/GenBank/DDBJ databases">
        <authorList>
            <person name="Varghese N."/>
            <person name="Submissions S."/>
        </authorList>
    </citation>
    <scope>NUCLEOTIDE SEQUENCE [LARGE SCALE GENOMIC DNA]</scope>
    <source>
        <strain evidence="3">DSM 11792</strain>
    </source>
</reference>
<evidence type="ECO:0000313" key="2">
    <source>
        <dbReference type="EMBL" id="SHF70541.1"/>
    </source>
</evidence>
<dbReference type="InterPro" id="IPR010093">
    <property type="entry name" value="SinI_DNA-bd"/>
</dbReference>
<dbReference type="GO" id="GO:0003677">
    <property type="term" value="F:DNA binding"/>
    <property type="evidence" value="ECO:0007669"/>
    <property type="project" value="InterPro"/>
</dbReference>
<keyword evidence="3" id="KW-1185">Reference proteome</keyword>